<keyword evidence="3" id="KW-0378">Hydrolase</keyword>
<dbReference type="Pfam" id="PF20731">
    <property type="entry name" value="RE_NgoFVII_C"/>
    <property type="match status" value="1"/>
</dbReference>
<keyword evidence="4" id="KW-1185">Reference proteome</keyword>
<evidence type="ECO:0000259" key="1">
    <source>
        <dbReference type="Pfam" id="PF09565"/>
    </source>
</evidence>
<proteinExistence type="predicted"/>
<dbReference type="InterPro" id="IPR048923">
    <property type="entry name" value="RE_NgoFVII_C"/>
</dbReference>
<dbReference type="STRING" id="411473.RUMCAL_01376"/>
<dbReference type="Proteomes" id="UP000016662">
    <property type="component" value="Unassembled WGS sequence"/>
</dbReference>
<feature type="domain" description="Restriction endonuclease type II NgoFVII N-terminal" evidence="1">
    <location>
        <begin position="13"/>
        <end position="168"/>
    </location>
</feature>
<dbReference type="SUPFAM" id="SSF56024">
    <property type="entry name" value="Phospholipase D/nuclease"/>
    <property type="match status" value="1"/>
</dbReference>
<gene>
    <name evidence="3" type="ORF">RUMCAL_01376</name>
</gene>
<evidence type="ECO:0000259" key="2">
    <source>
        <dbReference type="Pfam" id="PF20731"/>
    </source>
</evidence>
<protein>
    <submittedName>
        <fullName evidence="3">NgoFVII restriction endonuclease</fullName>
    </submittedName>
</protein>
<dbReference type="InterPro" id="IPR019065">
    <property type="entry name" value="RE_NgoFVII_N"/>
</dbReference>
<accession>U2KCI5</accession>
<dbReference type="eggNOG" id="ENOG5032T2G">
    <property type="taxonomic scope" value="Bacteria"/>
</dbReference>
<name>U2KCI5_9FIRM</name>
<sequence length="379" mass="43137">MLPLGIQDNQETIDESIKQQIAKSDRVDIAVGYVSLASLEELDRLICENKIKQIVLVIGMYYIEGMPEKTYHTAVRLNKKWQDMGIGEIRIVRSLKYHGKVYCFYKNNAPISAVIGSANLGVLKLEANNRRQYELCSLTEDISETQELADIVERIKAPICSINIADVDDMPLIREQNVSLTGIDTVEELPKNDIELYSKHKTNLTFTLPLKVPAFSERFMDDKKHYTQSNINVCYSLDTRNPKRPKSRNWYEFQITVPSSVYTLPGYPKRNEPFFIVTDDGFMFKAHTTSDNNKQLNAVGSEHILGYWLKGRIAAAGLVTPVHDTQKDTDRIGMITKEMLEAYGCDSLTFTKTNKKAADEDGNELDVWIVEFISSKDEE</sequence>
<comment type="caution">
    <text evidence="3">The sequence shown here is derived from an EMBL/GenBank/DDBJ whole genome shotgun (WGS) entry which is preliminary data.</text>
</comment>
<dbReference type="Gene3D" id="3.30.870.10">
    <property type="entry name" value="Endonuclease Chain A"/>
    <property type="match status" value="1"/>
</dbReference>
<organism evidence="3 4">
    <name type="scientific">Ruminococcus callidus ATCC 27760</name>
    <dbReference type="NCBI Taxonomy" id="411473"/>
    <lineage>
        <taxon>Bacteria</taxon>
        <taxon>Bacillati</taxon>
        <taxon>Bacillota</taxon>
        <taxon>Clostridia</taxon>
        <taxon>Eubacteriales</taxon>
        <taxon>Oscillospiraceae</taxon>
        <taxon>Ruminococcus</taxon>
    </lineage>
</organism>
<dbReference type="PATRIC" id="fig|411473.3.peg.1113"/>
<dbReference type="GO" id="GO:0004519">
    <property type="term" value="F:endonuclease activity"/>
    <property type="evidence" value="ECO:0007669"/>
    <property type="project" value="UniProtKB-KW"/>
</dbReference>
<dbReference type="Pfam" id="PF09565">
    <property type="entry name" value="RE_NgoFVII"/>
    <property type="match status" value="1"/>
</dbReference>
<feature type="domain" description="Restriction endonuclease type II NgoFVII C-terminal B3-like DNA-binding" evidence="2">
    <location>
        <begin position="197"/>
        <end position="342"/>
    </location>
</feature>
<keyword evidence="3" id="KW-0255">Endonuclease</keyword>
<dbReference type="EMBL" id="AWVF01000175">
    <property type="protein sequence ID" value="ERJ96241.1"/>
    <property type="molecule type" value="Genomic_DNA"/>
</dbReference>
<keyword evidence="3" id="KW-0540">Nuclease</keyword>
<evidence type="ECO:0000313" key="3">
    <source>
        <dbReference type="EMBL" id="ERJ96241.1"/>
    </source>
</evidence>
<reference evidence="3 4" key="1">
    <citation type="submission" date="2013-07" db="EMBL/GenBank/DDBJ databases">
        <authorList>
            <person name="Weinstock G."/>
            <person name="Sodergren E."/>
            <person name="Wylie T."/>
            <person name="Fulton L."/>
            <person name="Fulton R."/>
            <person name="Fronick C."/>
            <person name="O'Laughlin M."/>
            <person name="Godfrey J."/>
            <person name="Miner T."/>
            <person name="Herter B."/>
            <person name="Appelbaum E."/>
            <person name="Cordes M."/>
            <person name="Lek S."/>
            <person name="Wollam A."/>
            <person name="Pepin K.H."/>
            <person name="Palsikar V.B."/>
            <person name="Mitreva M."/>
            <person name="Wilson R.K."/>
        </authorList>
    </citation>
    <scope>NUCLEOTIDE SEQUENCE [LARGE SCALE GENOMIC DNA]</scope>
    <source>
        <strain evidence="3 4">ATCC 27760</strain>
    </source>
</reference>
<dbReference type="AlphaFoldDB" id="U2KCI5"/>
<dbReference type="HOGENOM" id="CLU_062596_0_0_9"/>
<evidence type="ECO:0000313" key="4">
    <source>
        <dbReference type="Proteomes" id="UP000016662"/>
    </source>
</evidence>